<evidence type="ECO:0000313" key="6">
    <source>
        <dbReference type="EMBL" id="KAF2420005.1"/>
    </source>
</evidence>
<dbReference type="SUPFAM" id="SSF56399">
    <property type="entry name" value="ADP-ribosylation"/>
    <property type="match status" value="1"/>
</dbReference>
<organism evidence="6 7">
    <name type="scientific">Tothia fuscella</name>
    <dbReference type="NCBI Taxonomy" id="1048955"/>
    <lineage>
        <taxon>Eukaryota</taxon>
        <taxon>Fungi</taxon>
        <taxon>Dikarya</taxon>
        <taxon>Ascomycota</taxon>
        <taxon>Pezizomycotina</taxon>
        <taxon>Dothideomycetes</taxon>
        <taxon>Pleosporomycetidae</taxon>
        <taxon>Venturiales</taxon>
        <taxon>Cylindrosympodiaceae</taxon>
        <taxon>Tothia</taxon>
    </lineage>
</organism>
<dbReference type="GO" id="GO:0003950">
    <property type="term" value="F:NAD+ poly-ADP-ribosyltransferase activity"/>
    <property type="evidence" value="ECO:0007669"/>
    <property type="project" value="InterPro"/>
</dbReference>
<sequence>MVKGFRSLVKLKDDGLEIRKVDKIAGGLHPLDAQFPWNRLRDYVDRCVKRQRSLRIPEGLDRLLTVFIISHPQELKDVAVAACAHALSTETTLTLLNGHLRFGSTDFEALPVFIQILMAINHVNPAVISNEEAKLARNLFPLLALRMFDSGRMLQSLSTLYHTGIPLSSHLATHIEALAEQAAQKLSCQLEAIAATSSWMVAYRLCSWLAILPEHFESAKSGLHSLKSILDRSFPDWQAWSAWKPNQQDILMYEKKLGNAEHIALQDILALEGPDLASGGYTTLREGYIDMMSVTETTYFRNKKLEIELSTCGGDSARQALSSLSSALRIAATVKTSTNNCRMELFRQICIGKPIHEDGLKILEHCFSIGLPLVINDTNVFLQHYEMRSLPPMRNFQSLITALDTNGKISASPYQKLRELLGPKILETVDRMLESRLQVIQSIINVERAWTNHDLGVFEEMQSFGEVLLGTSWIMISASPDTKAILRQWPVVAEIGYCYDLYAFTFSDQAEGRKALAKKLARYLVGRFSQSGSLVVDEVHLVETLIEIWRKGPKQSQRRLAVALAGADLGVDVKFRCIAFVPSLESNLVSSLLSAITKNTFTQPEEASIVLAHSLASSHDVSIIRAFRPILFEMVQSQGEGLLTYTLENLGVSAWVTLAQQIETIFENSISGDMITTTPSLHPELLNWACRLWKDLDLLKRLERSKPMQHGSAMQCIIRGGSPSLQSDLVRIFDVLSSTFDSSRLEALHAVTAQLAADGGNVALILKAMPVITVTTLSGAEACVQVIECYEEAQIEVAETILWVWYNSSDLMPNDKLALEMIAEVLGLYGFDSPSFESLIATERHLQEEYTALLKEARRLEGLRLAFKSLDPKSTTDMLNSLGVEDSSPLDEIFDSIPTDLINVVERIGENEVELQIPLSNITALQKRAMGSGTAQSLLVRLVLENGLPPGFCMHFDNETEEIANSSGHFPWIALAESGDPIQPYCHGATTLATYQMSRLLSRHLVKNGFSTIQDIYTLIATEITALGSRCVVCGRKQNAPLRRAAVCPDDACQQIFDGSSLDVRLSDVRNDPAVTDLLLTMIYTIACSGTLNLLPGLPIWDAPAVKEIINALPPIAQLQHLDSLGAILSSLDKVRGSGNQTAKLLSWTCSNYRGFLTSATDTLKIPSLPGAHQFMLASAAPELEHNFAKKVGNGTTRVMFHGTSYERLYPILRGGLKDLSGTTLQRHGHSFGNGIYLASDPQTAFGFATGGVSSWTGSNFSNYRVLLGVELAGTWSPTSANSTIHVVTDPACVMVRYVFLVPSNATMPLVQHVTPAMSSVYASLRSGAI</sequence>
<feature type="domain" description="PARP catalytic" evidence="5">
    <location>
        <begin position="1184"/>
        <end position="1250"/>
    </location>
</feature>
<reference evidence="6" key="1">
    <citation type="journal article" date="2020" name="Stud. Mycol.">
        <title>101 Dothideomycetes genomes: a test case for predicting lifestyles and emergence of pathogens.</title>
        <authorList>
            <person name="Haridas S."/>
            <person name="Albert R."/>
            <person name="Binder M."/>
            <person name="Bloem J."/>
            <person name="Labutti K."/>
            <person name="Salamov A."/>
            <person name="Andreopoulos B."/>
            <person name="Baker S."/>
            <person name="Barry K."/>
            <person name="Bills G."/>
            <person name="Bluhm B."/>
            <person name="Cannon C."/>
            <person name="Castanera R."/>
            <person name="Culley D."/>
            <person name="Daum C."/>
            <person name="Ezra D."/>
            <person name="Gonzalez J."/>
            <person name="Henrissat B."/>
            <person name="Kuo A."/>
            <person name="Liang C."/>
            <person name="Lipzen A."/>
            <person name="Lutzoni F."/>
            <person name="Magnuson J."/>
            <person name="Mondo S."/>
            <person name="Nolan M."/>
            <person name="Ohm R."/>
            <person name="Pangilinan J."/>
            <person name="Park H.-J."/>
            <person name="Ramirez L."/>
            <person name="Alfaro M."/>
            <person name="Sun H."/>
            <person name="Tritt A."/>
            <person name="Yoshinaga Y."/>
            <person name="Zwiers L.-H."/>
            <person name="Turgeon B."/>
            <person name="Goodwin S."/>
            <person name="Spatafora J."/>
            <person name="Crous P."/>
            <person name="Grigoriev I."/>
        </authorList>
    </citation>
    <scope>NUCLEOTIDE SEQUENCE</scope>
    <source>
        <strain evidence="6">CBS 130266</strain>
    </source>
</reference>
<dbReference type="InterPro" id="IPR012317">
    <property type="entry name" value="Poly(ADP-ribose)pol_cat_dom"/>
</dbReference>
<name>A0A9P4NGB4_9PEZI</name>
<keyword evidence="3" id="KW-0548">Nucleotidyltransferase</keyword>
<evidence type="ECO:0000313" key="7">
    <source>
        <dbReference type="Proteomes" id="UP000800235"/>
    </source>
</evidence>
<dbReference type="OrthoDB" id="109543at2759"/>
<keyword evidence="7" id="KW-1185">Reference proteome</keyword>
<comment type="caution">
    <text evidence="6">The sequence shown here is derived from an EMBL/GenBank/DDBJ whole genome shotgun (WGS) entry which is preliminary data.</text>
</comment>
<dbReference type="GO" id="GO:0016779">
    <property type="term" value="F:nucleotidyltransferase activity"/>
    <property type="evidence" value="ECO:0007669"/>
    <property type="project" value="UniProtKB-KW"/>
</dbReference>
<accession>A0A9P4NGB4</accession>
<dbReference type="Proteomes" id="UP000800235">
    <property type="component" value="Unassembled WGS sequence"/>
</dbReference>
<keyword evidence="1" id="KW-0328">Glycosyltransferase</keyword>
<dbReference type="PANTHER" id="PTHR21328">
    <property type="entry name" value="POLY ADP-RIBOSE POLYMERASE FAMILY, MEMBER PARP"/>
    <property type="match status" value="1"/>
</dbReference>
<evidence type="ECO:0000256" key="3">
    <source>
        <dbReference type="ARBA" id="ARBA00022695"/>
    </source>
</evidence>
<evidence type="ECO:0000256" key="4">
    <source>
        <dbReference type="ARBA" id="ARBA00023027"/>
    </source>
</evidence>
<keyword evidence="4" id="KW-0520">NAD</keyword>
<proteinExistence type="predicted"/>
<dbReference type="Gene3D" id="3.90.228.10">
    <property type="match status" value="1"/>
</dbReference>
<gene>
    <name evidence="6" type="ORF">EJ08DRAFT_32250</name>
</gene>
<evidence type="ECO:0000259" key="5">
    <source>
        <dbReference type="Pfam" id="PF00644"/>
    </source>
</evidence>
<evidence type="ECO:0000256" key="1">
    <source>
        <dbReference type="ARBA" id="ARBA00022676"/>
    </source>
</evidence>
<keyword evidence="2" id="KW-0808">Transferase</keyword>
<evidence type="ECO:0000256" key="2">
    <source>
        <dbReference type="ARBA" id="ARBA00022679"/>
    </source>
</evidence>
<dbReference type="EMBL" id="MU007114">
    <property type="protein sequence ID" value="KAF2420005.1"/>
    <property type="molecule type" value="Genomic_DNA"/>
</dbReference>
<protein>
    <recommendedName>
        <fullName evidence="5">PARP catalytic domain-containing protein</fullName>
    </recommendedName>
</protein>
<dbReference type="InterPro" id="IPR051838">
    <property type="entry name" value="ARTD_PARP"/>
</dbReference>
<dbReference type="Pfam" id="PF00644">
    <property type="entry name" value="PARP"/>
    <property type="match status" value="1"/>
</dbReference>